<protein>
    <recommendedName>
        <fullName evidence="4">Twin-arginine translocation signal domain-containing protein</fullName>
    </recommendedName>
</protein>
<dbReference type="InterPro" id="IPR006311">
    <property type="entry name" value="TAT_signal"/>
</dbReference>
<evidence type="ECO:0000313" key="2">
    <source>
        <dbReference type="EMBL" id="MFC5514439.1"/>
    </source>
</evidence>
<keyword evidence="1" id="KW-0732">Signal</keyword>
<accession>A0ABW0PP86</accession>
<evidence type="ECO:0000256" key="1">
    <source>
        <dbReference type="SAM" id="SignalP"/>
    </source>
</evidence>
<dbReference type="RefSeq" id="WP_266342475.1">
    <property type="nucleotide sequence ID" value="NZ_JAPKNH010000002.1"/>
</dbReference>
<dbReference type="Proteomes" id="UP001596150">
    <property type="component" value="Unassembled WGS sequence"/>
</dbReference>
<feature type="signal peptide" evidence="1">
    <location>
        <begin position="1"/>
        <end position="32"/>
    </location>
</feature>
<dbReference type="PROSITE" id="PS51318">
    <property type="entry name" value="TAT"/>
    <property type="match status" value="1"/>
</dbReference>
<evidence type="ECO:0008006" key="4">
    <source>
        <dbReference type="Google" id="ProtNLM"/>
    </source>
</evidence>
<reference evidence="3" key="1">
    <citation type="journal article" date="2019" name="Int. J. Syst. Evol. Microbiol.">
        <title>The Global Catalogue of Microorganisms (GCM) 10K type strain sequencing project: providing services to taxonomists for standard genome sequencing and annotation.</title>
        <authorList>
            <consortium name="The Broad Institute Genomics Platform"/>
            <consortium name="The Broad Institute Genome Sequencing Center for Infectious Disease"/>
            <person name="Wu L."/>
            <person name="Ma J."/>
        </authorList>
    </citation>
    <scope>NUCLEOTIDE SEQUENCE [LARGE SCALE GENOMIC DNA]</scope>
    <source>
        <strain evidence="3">KACC 12633</strain>
    </source>
</reference>
<comment type="caution">
    <text evidence="2">The sequence shown here is derived from an EMBL/GenBank/DDBJ whole genome shotgun (WGS) entry which is preliminary data.</text>
</comment>
<organism evidence="2 3">
    <name type="scientific">Kaistia terrae</name>
    <dbReference type="NCBI Taxonomy" id="537017"/>
    <lineage>
        <taxon>Bacteria</taxon>
        <taxon>Pseudomonadati</taxon>
        <taxon>Pseudomonadota</taxon>
        <taxon>Alphaproteobacteria</taxon>
        <taxon>Hyphomicrobiales</taxon>
        <taxon>Kaistiaceae</taxon>
        <taxon>Kaistia</taxon>
    </lineage>
</organism>
<sequence>MTHDTSTRRQFVALSATLVAATTLAGATPAAAEQGNMEDALGALQAALNALHRATPNKGGHKERAAQLVLQAISEVEAGIAYADEHGGG</sequence>
<name>A0ABW0PP86_9HYPH</name>
<feature type="chain" id="PRO_5047264836" description="Twin-arginine translocation signal domain-containing protein" evidence="1">
    <location>
        <begin position="33"/>
        <end position="89"/>
    </location>
</feature>
<proteinExistence type="predicted"/>
<keyword evidence="3" id="KW-1185">Reference proteome</keyword>
<evidence type="ECO:0000313" key="3">
    <source>
        <dbReference type="Proteomes" id="UP001596150"/>
    </source>
</evidence>
<dbReference type="EMBL" id="JBHSML010000002">
    <property type="protein sequence ID" value="MFC5514439.1"/>
    <property type="molecule type" value="Genomic_DNA"/>
</dbReference>
<gene>
    <name evidence="2" type="ORF">ACFPP9_01560</name>
</gene>